<evidence type="ECO:0000313" key="2">
    <source>
        <dbReference type="Proteomes" id="UP000283530"/>
    </source>
</evidence>
<proteinExistence type="predicted"/>
<reference evidence="1 2" key="1">
    <citation type="journal article" date="2019" name="Nat. Plants">
        <title>Stout camphor tree genome fills gaps in understanding of flowering plant genome evolution.</title>
        <authorList>
            <person name="Chaw S.M."/>
            <person name="Liu Y.C."/>
            <person name="Wu Y.W."/>
            <person name="Wang H.Y."/>
            <person name="Lin C.I."/>
            <person name="Wu C.S."/>
            <person name="Ke H.M."/>
            <person name="Chang L.Y."/>
            <person name="Hsu C.Y."/>
            <person name="Yang H.T."/>
            <person name="Sudianto E."/>
            <person name="Hsu M.H."/>
            <person name="Wu K.P."/>
            <person name="Wang L.N."/>
            <person name="Leebens-Mack J.H."/>
            <person name="Tsai I.J."/>
        </authorList>
    </citation>
    <scope>NUCLEOTIDE SEQUENCE [LARGE SCALE GENOMIC DNA]</scope>
    <source>
        <strain evidence="2">cv. Chaw 1501</strain>
        <tissue evidence="1">Young leaves</tissue>
    </source>
</reference>
<evidence type="ECO:0000313" key="1">
    <source>
        <dbReference type="EMBL" id="RWR83409.1"/>
    </source>
</evidence>
<dbReference type="EMBL" id="QPKB01000004">
    <property type="protein sequence ID" value="RWR83409.1"/>
    <property type="molecule type" value="Genomic_DNA"/>
</dbReference>
<keyword evidence="2" id="KW-1185">Reference proteome</keyword>
<accession>A0A443NY29</accession>
<dbReference type="AlphaFoldDB" id="A0A443NY29"/>
<gene>
    <name evidence="1" type="ORF">CKAN_01216300</name>
</gene>
<sequence length="113" mass="13010">MFMAIYYFRRQRVVFYGLKNCVAGKGYISYRNRWLQWSVSSSVRFSCDYFSSSASTISVSLSIATPGWRQRIFTSFDVDQPRSLSTHCSLKLLSLLFSAKISRYGQELDVTVS</sequence>
<protein>
    <submittedName>
        <fullName evidence="1">Uncharacterized protein</fullName>
    </submittedName>
</protein>
<name>A0A443NY29_9MAGN</name>
<dbReference type="Proteomes" id="UP000283530">
    <property type="component" value="Unassembled WGS sequence"/>
</dbReference>
<organism evidence="1 2">
    <name type="scientific">Cinnamomum micranthum f. kanehirae</name>
    <dbReference type="NCBI Taxonomy" id="337451"/>
    <lineage>
        <taxon>Eukaryota</taxon>
        <taxon>Viridiplantae</taxon>
        <taxon>Streptophyta</taxon>
        <taxon>Embryophyta</taxon>
        <taxon>Tracheophyta</taxon>
        <taxon>Spermatophyta</taxon>
        <taxon>Magnoliopsida</taxon>
        <taxon>Magnoliidae</taxon>
        <taxon>Laurales</taxon>
        <taxon>Lauraceae</taxon>
        <taxon>Cinnamomum</taxon>
    </lineage>
</organism>
<comment type="caution">
    <text evidence="1">The sequence shown here is derived from an EMBL/GenBank/DDBJ whole genome shotgun (WGS) entry which is preliminary data.</text>
</comment>